<gene>
    <name evidence="1" type="ORF">FKW44_016036</name>
</gene>
<reference evidence="2" key="1">
    <citation type="submission" date="2021-01" db="EMBL/GenBank/DDBJ databases">
        <title>Caligus Genome Assembly.</title>
        <authorList>
            <person name="Gallardo-Escarate C."/>
        </authorList>
    </citation>
    <scope>NUCLEOTIDE SEQUENCE [LARGE SCALE GENOMIC DNA]</scope>
</reference>
<protein>
    <submittedName>
        <fullName evidence="1">Uncharacterized protein</fullName>
    </submittedName>
</protein>
<dbReference type="AlphaFoldDB" id="A0A7T8H249"/>
<organism evidence="1 2">
    <name type="scientific">Caligus rogercresseyi</name>
    <name type="common">Sea louse</name>
    <dbReference type="NCBI Taxonomy" id="217165"/>
    <lineage>
        <taxon>Eukaryota</taxon>
        <taxon>Metazoa</taxon>
        <taxon>Ecdysozoa</taxon>
        <taxon>Arthropoda</taxon>
        <taxon>Crustacea</taxon>
        <taxon>Multicrustacea</taxon>
        <taxon>Hexanauplia</taxon>
        <taxon>Copepoda</taxon>
        <taxon>Siphonostomatoida</taxon>
        <taxon>Caligidae</taxon>
        <taxon>Caligus</taxon>
    </lineage>
</organism>
<keyword evidence="2" id="KW-1185">Reference proteome</keyword>
<proteinExistence type="predicted"/>
<dbReference type="Proteomes" id="UP000595437">
    <property type="component" value="Chromosome 10"/>
</dbReference>
<evidence type="ECO:0000313" key="1">
    <source>
        <dbReference type="EMBL" id="QQP41610.1"/>
    </source>
</evidence>
<sequence length="68" mass="7902">MVQAMWRKQNHRALLVLTKDATLTLKCLRLLRTENAAKLQEDMTQISRVRVLLERGRGRPEAAMRCVL</sequence>
<dbReference type="EMBL" id="CP045899">
    <property type="protein sequence ID" value="QQP41610.1"/>
    <property type="molecule type" value="Genomic_DNA"/>
</dbReference>
<name>A0A7T8H249_CALRO</name>
<evidence type="ECO:0000313" key="2">
    <source>
        <dbReference type="Proteomes" id="UP000595437"/>
    </source>
</evidence>
<accession>A0A7T8H249</accession>